<dbReference type="AlphaFoldDB" id="A0AA43QLZ4"/>
<feature type="compositionally biased region" description="Polar residues" evidence="1">
    <location>
        <begin position="141"/>
        <end position="161"/>
    </location>
</feature>
<protein>
    <recommendedName>
        <fullName evidence="4">Mitotic checkpoint regulator, MAD2B-interacting-domain-containing protein</fullName>
    </recommendedName>
</protein>
<name>A0AA43QLZ4_9LECA</name>
<feature type="compositionally biased region" description="Low complexity" evidence="1">
    <location>
        <begin position="305"/>
        <end position="314"/>
    </location>
</feature>
<feature type="compositionally biased region" description="Polar residues" evidence="1">
    <location>
        <begin position="22"/>
        <end position="32"/>
    </location>
</feature>
<proteinExistence type="predicted"/>
<dbReference type="EMBL" id="JAPUFD010000008">
    <property type="protein sequence ID" value="MDI1488916.1"/>
    <property type="molecule type" value="Genomic_DNA"/>
</dbReference>
<evidence type="ECO:0008006" key="4">
    <source>
        <dbReference type="Google" id="ProtNLM"/>
    </source>
</evidence>
<dbReference type="Proteomes" id="UP001161017">
    <property type="component" value="Unassembled WGS sequence"/>
</dbReference>
<feature type="compositionally biased region" description="Polar residues" evidence="1">
    <location>
        <begin position="275"/>
        <end position="296"/>
    </location>
</feature>
<sequence length="389" mass="41127">MALVDYDSSEESDSEVQPKPAQPSTKPKSSNKAIPKLVDSSNPGKIRVDVGTVGSSKKEEDWQDSDRPVKRAKLGAGGLSDFNSLLPAPKRPAATNGSRGPGLGRGVNLKTGATPGFSRGPMVEHDYSVPDAAGQPDEVAPSSTETGNGTSHTAQAPSNTDGIPEPPKKKSTMFKPLSVSRKPQKKKQPPPAPNPTTTATPPSRDALPRKVLAASLFSVASEPKDDHDAVSSSASNKTYQPMLYQPEQSDPDPTPAPEIPPEETSTATTHPPPDQSQSQSLESIATSLNLTPSQKRQLLGRHASKSASAQQQQAIKVTNFNTDAEYASNEALRQAGEAVQHQPVRAITGGGKHSLKQLVNSAVGQKDALDQSFAEGMRNRKEGAAKYGW</sequence>
<evidence type="ECO:0000313" key="3">
    <source>
        <dbReference type="Proteomes" id="UP001161017"/>
    </source>
</evidence>
<comment type="caution">
    <text evidence="2">The sequence shown here is derived from an EMBL/GenBank/DDBJ whole genome shotgun (WGS) entry which is preliminary data.</text>
</comment>
<reference evidence="2" key="1">
    <citation type="journal article" date="2023" name="Genome Biol. Evol.">
        <title>First Whole Genome Sequence and Flow Cytometry Genome Size Data for the Lichen-Forming Fungus Ramalina farinacea (Ascomycota).</title>
        <authorList>
            <person name="Llewellyn T."/>
            <person name="Mian S."/>
            <person name="Hill R."/>
            <person name="Leitch I.J."/>
            <person name="Gaya E."/>
        </authorList>
    </citation>
    <scope>NUCLEOTIDE SEQUENCE</scope>
    <source>
        <strain evidence="2">LIQ254RAFAR</strain>
    </source>
</reference>
<feature type="compositionally biased region" description="Polar residues" evidence="1">
    <location>
        <begin position="230"/>
        <end position="239"/>
    </location>
</feature>
<evidence type="ECO:0000313" key="2">
    <source>
        <dbReference type="EMBL" id="MDI1488916.1"/>
    </source>
</evidence>
<accession>A0AA43QLZ4</accession>
<dbReference type="InterPro" id="IPR018800">
    <property type="entry name" value="PRCC"/>
</dbReference>
<dbReference type="Pfam" id="PF10253">
    <property type="entry name" value="PRCC"/>
    <property type="match status" value="1"/>
</dbReference>
<evidence type="ECO:0000256" key="1">
    <source>
        <dbReference type="SAM" id="MobiDB-lite"/>
    </source>
</evidence>
<gene>
    <name evidence="2" type="ORF">OHK93_008193</name>
</gene>
<keyword evidence="3" id="KW-1185">Reference proteome</keyword>
<feature type="compositionally biased region" description="Basic and acidic residues" evidence="1">
    <location>
        <begin position="56"/>
        <end position="69"/>
    </location>
</feature>
<organism evidence="2 3">
    <name type="scientific">Ramalina farinacea</name>
    <dbReference type="NCBI Taxonomy" id="258253"/>
    <lineage>
        <taxon>Eukaryota</taxon>
        <taxon>Fungi</taxon>
        <taxon>Dikarya</taxon>
        <taxon>Ascomycota</taxon>
        <taxon>Pezizomycotina</taxon>
        <taxon>Lecanoromycetes</taxon>
        <taxon>OSLEUM clade</taxon>
        <taxon>Lecanoromycetidae</taxon>
        <taxon>Lecanorales</taxon>
        <taxon>Lecanorineae</taxon>
        <taxon>Ramalinaceae</taxon>
        <taxon>Ramalina</taxon>
    </lineage>
</organism>
<feature type="region of interest" description="Disordered" evidence="1">
    <location>
        <begin position="1"/>
        <end position="314"/>
    </location>
</feature>